<feature type="compositionally biased region" description="Polar residues" evidence="1">
    <location>
        <begin position="39"/>
        <end position="54"/>
    </location>
</feature>
<proteinExistence type="predicted"/>
<reference evidence="2 3" key="1">
    <citation type="submission" date="2018-08" db="EMBL/GenBank/DDBJ databases">
        <title>Complete genome sequencing of Blastochloris tepida GI.</title>
        <authorList>
            <person name="Tsukatani Y."/>
            <person name="Mori H."/>
        </authorList>
    </citation>
    <scope>NUCLEOTIDE SEQUENCE [LARGE SCALE GENOMIC DNA]</scope>
    <source>
        <strain evidence="2 3">GI</strain>
    </source>
</reference>
<dbReference type="EMBL" id="AP018907">
    <property type="protein sequence ID" value="BBF91864.1"/>
    <property type="molecule type" value="Genomic_DNA"/>
</dbReference>
<sequence>MDSPERFPLTHELDLPWTTRNPGPHVRRLPSDCRPGAGNTRQRPGNVPATTTAAESLGKPASAPQAHARNGTPGGRLAGAQGSAAMAREEETGQKAGLNADRGFSRNP</sequence>
<feature type="region of interest" description="Disordered" evidence="1">
    <location>
        <begin position="1"/>
        <end position="108"/>
    </location>
</feature>
<feature type="compositionally biased region" description="Basic and acidic residues" evidence="1">
    <location>
        <begin position="1"/>
        <end position="14"/>
    </location>
</feature>
<protein>
    <submittedName>
        <fullName evidence="2">Uncharacterized protein</fullName>
    </submittedName>
</protein>
<name>A0A348FX31_9HYPH</name>
<gene>
    <name evidence="2" type="ORF">BLTE_05490</name>
</gene>
<accession>A0A348FX31</accession>
<keyword evidence="3" id="KW-1185">Reference proteome</keyword>
<evidence type="ECO:0000313" key="3">
    <source>
        <dbReference type="Proteomes" id="UP000266934"/>
    </source>
</evidence>
<dbReference type="AlphaFoldDB" id="A0A348FX31"/>
<dbReference type="Proteomes" id="UP000266934">
    <property type="component" value="Chromosome"/>
</dbReference>
<evidence type="ECO:0000256" key="1">
    <source>
        <dbReference type="SAM" id="MobiDB-lite"/>
    </source>
</evidence>
<dbReference type="KEGG" id="blag:BLTE_05490"/>
<evidence type="ECO:0000313" key="2">
    <source>
        <dbReference type="EMBL" id="BBF91864.1"/>
    </source>
</evidence>
<organism evidence="2 3">
    <name type="scientific">Blastochloris tepida</name>
    <dbReference type="NCBI Taxonomy" id="2233851"/>
    <lineage>
        <taxon>Bacteria</taxon>
        <taxon>Pseudomonadati</taxon>
        <taxon>Pseudomonadota</taxon>
        <taxon>Alphaproteobacteria</taxon>
        <taxon>Hyphomicrobiales</taxon>
        <taxon>Blastochloridaceae</taxon>
        <taxon>Blastochloris</taxon>
    </lineage>
</organism>